<reference evidence="11" key="1">
    <citation type="journal article" date="2022" name="Int. J. Syst. Evol. Microbiol.">
        <title>Pseudomonas aegrilactucae sp. nov. and Pseudomonas morbosilactucae sp. nov., pathogens causing bacterial rot of lettuce in Japan.</title>
        <authorList>
            <person name="Sawada H."/>
            <person name="Fujikawa T."/>
            <person name="Satou M."/>
        </authorList>
    </citation>
    <scope>NUCLEOTIDE SEQUENCE</scope>
    <source>
        <strain evidence="11">0166_1</strain>
    </source>
</reference>
<feature type="active site" description="Acyl-ester intermediate" evidence="8">
    <location>
        <position position="163"/>
    </location>
</feature>
<dbReference type="KEGG" id="sbae:DSM104329_02640"/>
<dbReference type="Pfam" id="PF01425">
    <property type="entry name" value="Amidase"/>
    <property type="match status" value="1"/>
</dbReference>
<evidence type="ECO:0000256" key="1">
    <source>
        <dbReference type="ARBA" id="ARBA00008069"/>
    </source>
</evidence>
<comment type="catalytic activity">
    <reaction evidence="7 8">
        <text>L-glutamyl-tRNA(Gln) + L-glutamine + ATP + H2O = L-glutaminyl-tRNA(Gln) + L-glutamate + ADP + phosphate + H(+)</text>
        <dbReference type="Rhea" id="RHEA:17521"/>
        <dbReference type="Rhea" id="RHEA-COMP:9681"/>
        <dbReference type="Rhea" id="RHEA-COMP:9684"/>
        <dbReference type="ChEBI" id="CHEBI:15377"/>
        <dbReference type="ChEBI" id="CHEBI:15378"/>
        <dbReference type="ChEBI" id="CHEBI:29985"/>
        <dbReference type="ChEBI" id="CHEBI:30616"/>
        <dbReference type="ChEBI" id="CHEBI:43474"/>
        <dbReference type="ChEBI" id="CHEBI:58359"/>
        <dbReference type="ChEBI" id="CHEBI:78520"/>
        <dbReference type="ChEBI" id="CHEBI:78521"/>
        <dbReference type="ChEBI" id="CHEBI:456216"/>
        <dbReference type="EC" id="6.3.5.7"/>
    </reaction>
</comment>
<evidence type="ECO:0000313" key="11">
    <source>
        <dbReference type="EMBL" id="UGS36239.1"/>
    </source>
</evidence>
<dbReference type="PANTHER" id="PTHR11895">
    <property type="entry name" value="TRANSAMIDASE"/>
    <property type="match status" value="1"/>
</dbReference>
<dbReference type="PANTHER" id="PTHR11895:SF151">
    <property type="entry name" value="GLUTAMYL-TRNA(GLN) AMIDOTRANSFERASE SUBUNIT A"/>
    <property type="match status" value="1"/>
</dbReference>
<dbReference type="InterPro" id="IPR020556">
    <property type="entry name" value="Amidase_CS"/>
</dbReference>
<dbReference type="EMBL" id="CP087164">
    <property type="protein sequence ID" value="UGS36239.1"/>
    <property type="molecule type" value="Genomic_DNA"/>
</dbReference>
<accession>A0A9E7C130</accession>
<comment type="similarity">
    <text evidence="1 8">Belongs to the amidase family. GatA subfamily.</text>
</comment>
<evidence type="ECO:0000313" key="12">
    <source>
        <dbReference type="Proteomes" id="UP001162834"/>
    </source>
</evidence>
<protein>
    <recommendedName>
        <fullName evidence="8">Glutamyl-tRNA(Gln) amidotransferase subunit A</fullName>
        <shortName evidence="8">Glu-ADT subunit A</shortName>
        <ecNumber evidence="8">6.3.5.7</ecNumber>
    </recommendedName>
</protein>
<dbReference type="GO" id="GO:0050567">
    <property type="term" value="F:glutaminyl-tRNA synthase (glutamine-hydrolyzing) activity"/>
    <property type="evidence" value="ECO:0007669"/>
    <property type="project" value="UniProtKB-UniRule"/>
</dbReference>
<evidence type="ECO:0000256" key="6">
    <source>
        <dbReference type="ARBA" id="ARBA00025295"/>
    </source>
</evidence>
<dbReference type="PROSITE" id="PS00571">
    <property type="entry name" value="AMIDASES"/>
    <property type="match status" value="1"/>
</dbReference>
<dbReference type="Proteomes" id="UP001162834">
    <property type="component" value="Chromosome"/>
</dbReference>
<evidence type="ECO:0000259" key="10">
    <source>
        <dbReference type="Pfam" id="PF01425"/>
    </source>
</evidence>
<keyword evidence="4 8" id="KW-0067">ATP-binding</keyword>
<dbReference type="Gene3D" id="3.90.1300.10">
    <property type="entry name" value="Amidase signature (AS) domain"/>
    <property type="match status" value="1"/>
</dbReference>
<dbReference type="AlphaFoldDB" id="A0A9E7C130"/>
<dbReference type="RefSeq" id="WP_259315913.1">
    <property type="nucleotide sequence ID" value="NZ_CP087164.1"/>
</dbReference>
<comment type="subunit">
    <text evidence="8">Heterotrimer of A, B and C subunits.</text>
</comment>
<evidence type="ECO:0000256" key="5">
    <source>
        <dbReference type="ARBA" id="ARBA00022917"/>
    </source>
</evidence>
<gene>
    <name evidence="11" type="primary">gatA_3</name>
    <name evidence="8" type="synonym">gatA</name>
    <name evidence="11" type="ORF">DSM104329_02640</name>
</gene>
<evidence type="ECO:0000256" key="9">
    <source>
        <dbReference type="SAM" id="MobiDB-lite"/>
    </source>
</evidence>
<keyword evidence="3 8" id="KW-0547">Nucleotide-binding</keyword>
<dbReference type="EC" id="6.3.5.7" evidence="8"/>
<dbReference type="GO" id="GO:0006412">
    <property type="term" value="P:translation"/>
    <property type="evidence" value="ECO:0007669"/>
    <property type="project" value="UniProtKB-UniRule"/>
</dbReference>
<evidence type="ECO:0000256" key="4">
    <source>
        <dbReference type="ARBA" id="ARBA00022840"/>
    </source>
</evidence>
<comment type="function">
    <text evidence="6 8">Allows the formation of correctly charged Gln-tRNA(Gln) through the transamidation of misacylated Glu-tRNA(Gln) in organisms which lack glutaminyl-tRNA synthetase. The reaction takes place in the presence of glutamine and ATP through an activated gamma-phospho-Glu-tRNA(Gln).</text>
</comment>
<dbReference type="InterPro" id="IPR036928">
    <property type="entry name" value="AS_sf"/>
</dbReference>
<evidence type="ECO:0000256" key="8">
    <source>
        <dbReference type="HAMAP-Rule" id="MF_00120"/>
    </source>
</evidence>
<dbReference type="GO" id="GO:0030956">
    <property type="term" value="C:glutamyl-tRNA(Gln) amidotransferase complex"/>
    <property type="evidence" value="ECO:0007669"/>
    <property type="project" value="InterPro"/>
</dbReference>
<dbReference type="GO" id="GO:0005524">
    <property type="term" value="F:ATP binding"/>
    <property type="evidence" value="ECO:0007669"/>
    <property type="project" value="UniProtKB-KW"/>
</dbReference>
<dbReference type="HAMAP" id="MF_00120">
    <property type="entry name" value="GatA"/>
    <property type="match status" value="1"/>
</dbReference>
<feature type="active site" description="Charge relay system" evidence="8">
    <location>
        <position position="64"/>
    </location>
</feature>
<evidence type="ECO:0000256" key="7">
    <source>
        <dbReference type="ARBA" id="ARBA00047407"/>
    </source>
</evidence>
<keyword evidence="5 8" id="KW-0648">Protein biosynthesis</keyword>
<sequence length="486" mass="50800">MIELSAKQLADAIGAGDVSAAEAFAAYRERAAGDELNAFTWVAEDGEAPAAGDGPLRGVPLAVKDLFCTEGVPSQAGSRILEGYRPPYTATVVRQLAGAGAPLLGKTNQDEFAMGSSNENSGFGPVRNPWDRERVPGGSSGGSAAAVAAGLAPWALGTDTGGSIRQPAAMCGIVGLKPTYGSVSRYGMIAFASSLDQAGPLTRDVTDAALLYAHMTGDDPCDSTSVAHPEKIALPSAERLDGVRIGVPRGELTGEGLEPGVLAAFEAALDKAQELGARIADVDLPHASHALSAYYVIAPAEASANLARFDGVRYGLRRDEDEGLLAMYTHTRHDGFGDEVKRRILIGTYALSSGYYDAYYGRAQQVRTKIADDFRRAFHGCDLIATPTTPTTAFRLGEKTGDPLAMYLGDYFTVPFSLAGLPGISIPCGLSNELPVGFQLAGPAFSENRILDAAYALEQAIGFRGLTPGLTRARFDGGADDSGVVE</sequence>
<keyword evidence="12" id="KW-1185">Reference proteome</keyword>
<keyword evidence="2 8" id="KW-0436">Ligase</keyword>
<evidence type="ECO:0000256" key="2">
    <source>
        <dbReference type="ARBA" id="ARBA00022598"/>
    </source>
</evidence>
<dbReference type="InterPro" id="IPR023631">
    <property type="entry name" value="Amidase_dom"/>
</dbReference>
<proteinExistence type="inferred from homology"/>
<feature type="region of interest" description="Disordered" evidence="9">
    <location>
        <begin position="114"/>
        <end position="141"/>
    </location>
</feature>
<evidence type="ECO:0000256" key="3">
    <source>
        <dbReference type="ARBA" id="ARBA00022741"/>
    </source>
</evidence>
<dbReference type="SUPFAM" id="SSF75304">
    <property type="entry name" value="Amidase signature (AS) enzymes"/>
    <property type="match status" value="1"/>
</dbReference>
<organism evidence="11 12">
    <name type="scientific">Capillimicrobium parvum</name>
    <dbReference type="NCBI Taxonomy" id="2884022"/>
    <lineage>
        <taxon>Bacteria</taxon>
        <taxon>Bacillati</taxon>
        <taxon>Actinomycetota</taxon>
        <taxon>Thermoleophilia</taxon>
        <taxon>Solirubrobacterales</taxon>
        <taxon>Capillimicrobiaceae</taxon>
        <taxon>Capillimicrobium</taxon>
    </lineage>
</organism>
<feature type="domain" description="Amidase" evidence="10">
    <location>
        <begin position="50"/>
        <end position="451"/>
    </location>
</feature>
<feature type="active site" description="Charge relay system" evidence="8">
    <location>
        <position position="139"/>
    </location>
</feature>
<name>A0A9E7C130_9ACTN</name>
<dbReference type="NCBIfam" id="TIGR00132">
    <property type="entry name" value="gatA"/>
    <property type="match status" value="1"/>
</dbReference>
<dbReference type="InterPro" id="IPR000120">
    <property type="entry name" value="Amidase"/>
</dbReference>
<dbReference type="InterPro" id="IPR004412">
    <property type="entry name" value="GatA"/>
</dbReference>